<protein>
    <submittedName>
        <fullName evidence="1">Uncharacterized protein</fullName>
    </submittedName>
</protein>
<gene>
    <name evidence="1" type="ORF">LCGC14_2286490</name>
</gene>
<sequence length="58" mass="6586">KMIERNTPLEETYSSYTKDALRIAEVALSSFSGNLLHKALTIAESIVEFENELLNKEK</sequence>
<proteinExistence type="predicted"/>
<reference evidence="1" key="1">
    <citation type="journal article" date="2015" name="Nature">
        <title>Complex archaea that bridge the gap between prokaryotes and eukaryotes.</title>
        <authorList>
            <person name="Spang A."/>
            <person name="Saw J.H."/>
            <person name="Jorgensen S.L."/>
            <person name="Zaremba-Niedzwiedzka K."/>
            <person name="Martijn J."/>
            <person name="Lind A.E."/>
            <person name="van Eijk R."/>
            <person name="Schleper C."/>
            <person name="Guy L."/>
            <person name="Ettema T.J."/>
        </authorList>
    </citation>
    <scope>NUCLEOTIDE SEQUENCE</scope>
</reference>
<dbReference type="AlphaFoldDB" id="A0A0F9CT17"/>
<evidence type="ECO:0000313" key="1">
    <source>
        <dbReference type="EMBL" id="KKL52339.1"/>
    </source>
</evidence>
<feature type="non-terminal residue" evidence="1">
    <location>
        <position position="1"/>
    </location>
</feature>
<organism evidence="1">
    <name type="scientific">marine sediment metagenome</name>
    <dbReference type="NCBI Taxonomy" id="412755"/>
    <lineage>
        <taxon>unclassified sequences</taxon>
        <taxon>metagenomes</taxon>
        <taxon>ecological metagenomes</taxon>
    </lineage>
</organism>
<name>A0A0F9CT17_9ZZZZ</name>
<comment type="caution">
    <text evidence="1">The sequence shown here is derived from an EMBL/GenBank/DDBJ whole genome shotgun (WGS) entry which is preliminary data.</text>
</comment>
<dbReference type="EMBL" id="LAZR01031931">
    <property type="protein sequence ID" value="KKL52339.1"/>
    <property type="molecule type" value="Genomic_DNA"/>
</dbReference>
<accession>A0A0F9CT17</accession>